<dbReference type="Gene3D" id="3.40.50.150">
    <property type="entry name" value="Vaccinia Virus protein VP39"/>
    <property type="match status" value="3"/>
</dbReference>
<evidence type="ECO:0000256" key="7">
    <source>
        <dbReference type="ARBA" id="ARBA00023125"/>
    </source>
</evidence>
<evidence type="ECO:0000256" key="2">
    <source>
        <dbReference type="ARBA" id="ARBA00012185"/>
    </source>
</evidence>
<sequence>MSKEFDSQVNTIICGDCLEVMKDWPDGVIDCCVTSPPYWGLRDYGVAGQLGLEKSLEEYVVKMIEVFREVRRVLKPEGTLFLNLGDSYFGGGRGGGGSFSSERPGWREIPCGTSGKEPANSQGRDCLCENLCDACRLVYQSHRLRNDGLLVAMLSASLSLPIPERKESGNGHSPTLDFSVLENHILAAIQHFGNYQSLADEQLLSLRESMPDEFSRQLLDGCWQRGSVSSCLLCGRSSASYAPASEHKTVCTCGTEENGHPSGYYKSDIASLRKAYPHYTITHPASQTLKPKDLCGIPWRVAFALQADGWWLRQDIIWHKPNPMPESVTDRCTKAHEYLFLLTKSPRYFYDADAIREPIQLSPEAYKRKYKMKNPTAKGSALESGAGSKKDGFNKYLVGKEIYVPSGRNKRSVWTVATAPYSDAHFATFPPKLIEPCIKVGCPKQICKKCGEPRRRIIENQSSKRYATGKSETKNKAGLVTAFSGYEDGSSCPVHITTGWTDCGCGEGFSPGIVLDPFGGVATTALVAYKNLCDYVMIELSPEYAKMGKLRLKKEKDNFGLFENNTCQAGTI</sequence>
<dbReference type="InterPro" id="IPR002941">
    <property type="entry name" value="DNA_methylase_N4/N6"/>
</dbReference>
<evidence type="ECO:0000256" key="1">
    <source>
        <dbReference type="ARBA" id="ARBA00010203"/>
    </source>
</evidence>
<keyword evidence="7" id="KW-0238">DNA-binding</keyword>
<evidence type="ECO:0000259" key="9">
    <source>
        <dbReference type="Pfam" id="PF01555"/>
    </source>
</evidence>
<feature type="domain" description="DNA methylase N-4/N-6" evidence="9">
    <location>
        <begin position="29"/>
        <end position="89"/>
    </location>
</feature>
<evidence type="ECO:0000256" key="6">
    <source>
        <dbReference type="ARBA" id="ARBA00022747"/>
    </source>
</evidence>
<evidence type="ECO:0000256" key="8">
    <source>
        <dbReference type="ARBA" id="ARBA00049120"/>
    </source>
</evidence>
<dbReference type="PRINTS" id="PR00508">
    <property type="entry name" value="S21N4MTFRASE"/>
</dbReference>
<feature type="domain" description="DNA methylase N-4/N-6" evidence="9">
    <location>
        <begin position="292"/>
        <end position="443"/>
    </location>
</feature>
<comment type="caution">
    <text evidence="10">The sequence shown here is derived from an EMBL/GenBank/DDBJ whole genome shotgun (WGS) entry which is preliminary data.</text>
</comment>
<accession>A0A0F9T587</accession>
<keyword evidence="6" id="KW-0680">Restriction system</keyword>
<dbReference type="AlphaFoldDB" id="A0A0F9T587"/>
<reference evidence="10" key="1">
    <citation type="journal article" date="2015" name="Nature">
        <title>Complex archaea that bridge the gap between prokaryotes and eukaryotes.</title>
        <authorList>
            <person name="Spang A."/>
            <person name="Saw J.H."/>
            <person name="Jorgensen S.L."/>
            <person name="Zaremba-Niedzwiedzka K."/>
            <person name="Martijn J."/>
            <person name="Lind A.E."/>
            <person name="van Eijk R."/>
            <person name="Schleper C."/>
            <person name="Guy L."/>
            <person name="Ettema T.J."/>
        </authorList>
    </citation>
    <scope>NUCLEOTIDE SEQUENCE</scope>
</reference>
<evidence type="ECO:0000256" key="5">
    <source>
        <dbReference type="ARBA" id="ARBA00022691"/>
    </source>
</evidence>
<dbReference type="EMBL" id="LAZR01000411">
    <property type="protein sequence ID" value="KKN70092.1"/>
    <property type="molecule type" value="Genomic_DNA"/>
</dbReference>
<protein>
    <recommendedName>
        <fullName evidence="2">site-specific DNA-methyltransferase (cytosine-N(4)-specific)</fullName>
        <ecNumber evidence="2">2.1.1.113</ecNumber>
    </recommendedName>
</protein>
<proteinExistence type="inferred from homology"/>
<evidence type="ECO:0000313" key="10">
    <source>
        <dbReference type="EMBL" id="KKN70092.1"/>
    </source>
</evidence>
<comment type="catalytic activity">
    <reaction evidence="8">
        <text>a 2'-deoxycytidine in DNA + S-adenosyl-L-methionine = an N(4)-methyl-2'-deoxycytidine in DNA + S-adenosyl-L-homocysteine + H(+)</text>
        <dbReference type="Rhea" id="RHEA:16857"/>
        <dbReference type="Rhea" id="RHEA-COMP:11369"/>
        <dbReference type="Rhea" id="RHEA-COMP:13674"/>
        <dbReference type="ChEBI" id="CHEBI:15378"/>
        <dbReference type="ChEBI" id="CHEBI:57856"/>
        <dbReference type="ChEBI" id="CHEBI:59789"/>
        <dbReference type="ChEBI" id="CHEBI:85452"/>
        <dbReference type="ChEBI" id="CHEBI:137933"/>
        <dbReference type="EC" id="2.1.1.113"/>
    </reaction>
</comment>
<dbReference type="InterPro" id="IPR029063">
    <property type="entry name" value="SAM-dependent_MTases_sf"/>
</dbReference>
<evidence type="ECO:0000256" key="3">
    <source>
        <dbReference type="ARBA" id="ARBA00022603"/>
    </source>
</evidence>
<keyword evidence="4" id="KW-0808">Transferase</keyword>
<dbReference type="Pfam" id="PF01555">
    <property type="entry name" value="N6_N4_Mtase"/>
    <property type="match status" value="2"/>
</dbReference>
<dbReference type="GO" id="GO:0032259">
    <property type="term" value="P:methylation"/>
    <property type="evidence" value="ECO:0007669"/>
    <property type="project" value="UniProtKB-KW"/>
</dbReference>
<dbReference type="GO" id="GO:0015667">
    <property type="term" value="F:site-specific DNA-methyltransferase (cytosine-N4-specific) activity"/>
    <property type="evidence" value="ECO:0007669"/>
    <property type="project" value="UniProtKB-EC"/>
</dbReference>
<keyword evidence="3" id="KW-0489">Methyltransferase</keyword>
<dbReference type="PROSITE" id="PS00093">
    <property type="entry name" value="N4_MTASE"/>
    <property type="match status" value="1"/>
</dbReference>
<dbReference type="InterPro" id="IPR001091">
    <property type="entry name" value="RM_Methyltransferase"/>
</dbReference>
<dbReference type="InterPro" id="IPR017985">
    <property type="entry name" value="MeTrfase_CN4_CS"/>
</dbReference>
<dbReference type="GO" id="GO:0008170">
    <property type="term" value="F:N-methyltransferase activity"/>
    <property type="evidence" value="ECO:0007669"/>
    <property type="project" value="InterPro"/>
</dbReference>
<name>A0A0F9T587_9ZZZZ</name>
<gene>
    <name evidence="10" type="ORF">LCGC14_0434170</name>
</gene>
<organism evidence="10">
    <name type="scientific">marine sediment metagenome</name>
    <dbReference type="NCBI Taxonomy" id="412755"/>
    <lineage>
        <taxon>unclassified sequences</taxon>
        <taxon>metagenomes</taxon>
        <taxon>ecological metagenomes</taxon>
    </lineage>
</organism>
<comment type="similarity">
    <text evidence="1">Belongs to the N(4)/N(6)-methyltransferase family. N(4) subfamily.</text>
</comment>
<evidence type="ECO:0000256" key="4">
    <source>
        <dbReference type="ARBA" id="ARBA00022679"/>
    </source>
</evidence>
<keyword evidence="5" id="KW-0949">S-adenosyl-L-methionine</keyword>
<dbReference type="SUPFAM" id="SSF53335">
    <property type="entry name" value="S-adenosyl-L-methionine-dependent methyltransferases"/>
    <property type="match status" value="2"/>
</dbReference>
<dbReference type="EC" id="2.1.1.113" evidence="2"/>
<dbReference type="GO" id="GO:0003677">
    <property type="term" value="F:DNA binding"/>
    <property type="evidence" value="ECO:0007669"/>
    <property type="project" value="UniProtKB-KW"/>
</dbReference>
<dbReference type="GO" id="GO:0009307">
    <property type="term" value="P:DNA restriction-modification system"/>
    <property type="evidence" value="ECO:0007669"/>
    <property type="project" value="UniProtKB-KW"/>
</dbReference>